<feature type="transmembrane region" description="Helical" evidence="13">
    <location>
        <begin position="128"/>
        <end position="149"/>
    </location>
</feature>
<reference evidence="14" key="1">
    <citation type="submission" date="2021-01" db="EMBL/GenBank/DDBJ databases">
        <title>Whole genome shotgun sequence of Planosporangium flavigriseum NBRC 105377.</title>
        <authorList>
            <person name="Komaki H."/>
            <person name="Tamura T."/>
        </authorList>
    </citation>
    <scope>NUCLEOTIDE SEQUENCE</scope>
    <source>
        <strain evidence="14">NBRC 105377</strain>
    </source>
</reference>
<evidence type="ECO:0000256" key="4">
    <source>
        <dbReference type="ARBA" id="ARBA00022723"/>
    </source>
</evidence>
<feature type="transmembrane region" description="Helical" evidence="13">
    <location>
        <begin position="99"/>
        <end position="122"/>
    </location>
</feature>
<dbReference type="InterPro" id="IPR003780">
    <property type="entry name" value="COX15/CtaA_fam"/>
</dbReference>
<dbReference type="AlphaFoldDB" id="A0A8J3LM79"/>
<keyword evidence="2" id="KW-1003">Cell membrane</keyword>
<evidence type="ECO:0000256" key="13">
    <source>
        <dbReference type="SAM" id="Phobius"/>
    </source>
</evidence>
<dbReference type="GO" id="GO:0016020">
    <property type="term" value="C:membrane"/>
    <property type="evidence" value="ECO:0007669"/>
    <property type="project" value="UniProtKB-SubCell"/>
</dbReference>
<feature type="transmembrane region" description="Helical" evidence="13">
    <location>
        <begin position="170"/>
        <end position="190"/>
    </location>
</feature>
<evidence type="ECO:0000256" key="11">
    <source>
        <dbReference type="ARBA" id="ARBA00023444"/>
    </source>
</evidence>
<dbReference type="PANTHER" id="PTHR35457:SF1">
    <property type="entry name" value="HEME A SYNTHASE"/>
    <property type="match status" value="1"/>
</dbReference>
<evidence type="ECO:0000256" key="3">
    <source>
        <dbReference type="ARBA" id="ARBA00022692"/>
    </source>
</evidence>
<keyword evidence="7" id="KW-0408">Iron</keyword>
<evidence type="ECO:0000313" key="15">
    <source>
        <dbReference type="Proteomes" id="UP000653674"/>
    </source>
</evidence>
<feature type="transmembrane region" description="Helical" evidence="13">
    <location>
        <begin position="267"/>
        <end position="287"/>
    </location>
</feature>
<evidence type="ECO:0000256" key="12">
    <source>
        <dbReference type="SAM" id="MobiDB-lite"/>
    </source>
</evidence>
<dbReference type="EMBL" id="BONU01000008">
    <property type="protein sequence ID" value="GIG73310.1"/>
    <property type="molecule type" value="Genomic_DNA"/>
</dbReference>
<accession>A0A8J3LM79</accession>
<comment type="pathway">
    <text evidence="11">Porphyrin-containing compound metabolism.</text>
</comment>
<name>A0A8J3LM79_9ACTN</name>
<keyword evidence="9 13" id="KW-0472">Membrane</keyword>
<feature type="transmembrane region" description="Helical" evidence="13">
    <location>
        <begin position="210"/>
        <end position="229"/>
    </location>
</feature>
<feature type="transmembrane region" description="Helical" evidence="13">
    <location>
        <begin position="241"/>
        <end position="261"/>
    </location>
</feature>
<evidence type="ECO:0000256" key="9">
    <source>
        <dbReference type="ARBA" id="ARBA00023136"/>
    </source>
</evidence>
<evidence type="ECO:0000313" key="14">
    <source>
        <dbReference type="EMBL" id="GIG73310.1"/>
    </source>
</evidence>
<keyword evidence="5 13" id="KW-1133">Transmembrane helix</keyword>
<feature type="compositionally biased region" description="Low complexity" evidence="12">
    <location>
        <begin position="304"/>
        <end position="313"/>
    </location>
</feature>
<dbReference type="Pfam" id="PF02628">
    <property type="entry name" value="COX15-CtaA"/>
    <property type="match status" value="1"/>
</dbReference>
<evidence type="ECO:0000256" key="10">
    <source>
        <dbReference type="ARBA" id="ARBA00023157"/>
    </source>
</evidence>
<keyword evidence="6" id="KW-0560">Oxidoreductase</keyword>
<evidence type="ECO:0000256" key="7">
    <source>
        <dbReference type="ARBA" id="ARBA00023004"/>
    </source>
</evidence>
<evidence type="ECO:0000256" key="5">
    <source>
        <dbReference type="ARBA" id="ARBA00022989"/>
    </source>
</evidence>
<proteinExistence type="predicted"/>
<keyword evidence="10" id="KW-1015">Disulfide bond</keyword>
<comment type="subcellular location">
    <subcellularLocation>
        <location evidence="1">Membrane</location>
        <topology evidence="1">Multi-pass membrane protein</topology>
    </subcellularLocation>
</comment>
<keyword evidence="4" id="KW-0479">Metal-binding</keyword>
<keyword evidence="8" id="KW-0350">Heme biosynthesis</keyword>
<organism evidence="14 15">
    <name type="scientific">Planosporangium flavigriseum</name>
    <dbReference type="NCBI Taxonomy" id="373681"/>
    <lineage>
        <taxon>Bacteria</taxon>
        <taxon>Bacillati</taxon>
        <taxon>Actinomycetota</taxon>
        <taxon>Actinomycetes</taxon>
        <taxon>Micromonosporales</taxon>
        <taxon>Micromonosporaceae</taxon>
        <taxon>Planosporangium</taxon>
    </lineage>
</organism>
<gene>
    <name evidence="14" type="ORF">Pfl04_17140</name>
</gene>
<evidence type="ECO:0000256" key="8">
    <source>
        <dbReference type="ARBA" id="ARBA00023133"/>
    </source>
</evidence>
<comment type="caution">
    <text evidence="14">The sequence shown here is derived from an EMBL/GenBank/DDBJ whole genome shotgun (WGS) entry which is preliminary data.</text>
</comment>
<evidence type="ECO:0000256" key="1">
    <source>
        <dbReference type="ARBA" id="ARBA00004141"/>
    </source>
</evidence>
<dbReference type="GO" id="GO:0046872">
    <property type="term" value="F:metal ion binding"/>
    <property type="evidence" value="ECO:0007669"/>
    <property type="project" value="UniProtKB-KW"/>
</dbReference>
<sequence>MSFIRRVLGTPMVLRRLALASLLANIGLVGTGGAVRLTGSGLGCPTWPRCTADSYTTTREMGVHGMIEFGNRSLTFVVALLALACVVSALCQRPRSRPLTLWSALVLAQIPAQAVIGGITVLTNLNPWVVGLHFLASMVVIAAAYQLWVRTAGAPSGAALARPLRTLTRLTVIVAAAVLAVGTVVTGSGPHAGDAGARRTGLDPQEISQLHTDLVFLLLGLSVALWYALRAAGAPARARRAAEWLIAVELAQGVIGFVQYFTHLPALAVGLHMIGAAAVWVATLAVLETTRPGAAVAPPPAPQAAPAHQPAPASEALPPTLARPHA</sequence>
<dbReference type="InterPro" id="IPR050450">
    <property type="entry name" value="COX15/CtaA_HemeA_synthase"/>
</dbReference>
<keyword evidence="3 13" id="KW-0812">Transmembrane</keyword>
<dbReference type="GO" id="GO:0006784">
    <property type="term" value="P:heme A biosynthetic process"/>
    <property type="evidence" value="ECO:0007669"/>
    <property type="project" value="InterPro"/>
</dbReference>
<dbReference type="PANTHER" id="PTHR35457">
    <property type="entry name" value="HEME A SYNTHASE"/>
    <property type="match status" value="1"/>
</dbReference>
<dbReference type="Proteomes" id="UP000653674">
    <property type="component" value="Unassembled WGS sequence"/>
</dbReference>
<feature type="transmembrane region" description="Helical" evidence="13">
    <location>
        <begin position="73"/>
        <end position="92"/>
    </location>
</feature>
<dbReference type="GO" id="GO:0016491">
    <property type="term" value="F:oxidoreductase activity"/>
    <property type="evidence" value="ECO:0007669"/>
    <property type="project" value="UniProtKB-KW"/>
</dbReference>
<keyword evidence="15" id="KW-1185">Reference proteome</keyword>
<protein>
    <submittedName>
        <fullName evidence="14">Cytochrome b561</fullName>
    </submittedName>
</protein>
<evidence type="ECO:0000256" key="6">
    <source>
        <dbReference type="ARBA" id="ARBA00023002"/>
    </source>
</evidence>
<evidence type="ECO:0000256" key="2">
    <source>
        <dbReference type="ARBA" id="ARBA00022475"/>
    </source>
</evidence>
<feature type="region of interest" description="Disordered" evidence="12">
    <location>
        <begin position="295"/>
        <end position="326"/>
    </location>
</feature>